<sequence length="150" mass="16410">MEATGCICRMDTRGRNYNSGSFTLCGCGNCTSTGFTVCSHKQCGNVAASSAQGPERTDLVLRDFDEYLSSTVTITNEEKMDQGEESFLTQVTWLAERMTQAPPTSEATTNAFVLAKDPPEVTHADRPKVLALLDGHFHLDRLLERKATVS</sequence>
<organism evidence="1 2">
    <name type="scientific">Plakobranchus ocellatus</name>
    <dbReference type="NCBI Taxonomy" id="259542"/>
    <lineage>
        <taxon>Eukaryota</taxon>
        <taxon>Metazoa</taxon>
        <taxon>Spiralia</taxon>
        <taxon>Lophotrochozoa</taxon>
        <taxon>Mollusca</taxon>
        <taxon>Gastropoda</taxon>
        <taxon>Heterobranchia</taxon>
        <taxon>Euthyneura</taxon>
        <taxon>Panpulmonata</taxon>
        <taxon>Sacoglossa</taxon>
        <taxon>Placobranchoidea</taxon>
        <taxon>Plakobranchidae</taxon>
        <taxon>Plakobranchus</taxon>
    </lineage>
</organism>
<dbReference type="Proteomes" id="UP000735302">
    <property type="component" value="Unassembled WGS sequence"/>
</dbReference>
<proteinExistence type="predicted"/>
<reference evidence="1 2" key="1">
    <citation type="journal article" date="2021" name="Elife">
        <title>Chloroplast acquisition without the gene transfer in kleptoplastic sea slugs, Plakobranchus ocellatus.</title>
        <authorList>
            <person name="Maeda T."/>
            <person name="Takahashi S."/>
            <person name="Yoshida T."/>
            <person name="Shimamura S."/>
            <person name="Takaki Y."/>
            <person name="Nagai Y."/>
            <person name="Toyoda A."/>
            <person name="Suzuki Y."/>
            <person name="Arimoto A."/>
            <person name="Ishii H."/>
            <person name="Satoh N."/>
            <person name="Nishiyama T."/>
            <person name="Hasebe M."/>
            <person name="Maruyama T."/>
            <person name="Minagawa J."/>
            <person name="Obokata J."/>
            <person name="Shigenobu S."/>
        </authorList>
    </citation>
    <scope>NUCLEOTIDE SEQUENCE [LARGE SCALE GENOMIC DNA]</scope>
</reference>
<gene>
    <name evidence="1" type="ORF">PoB_004043900</name>
</gene>
<dbReference type="AlphaFoldDB" id="A0AAV4B6E1"/>
<evidence type="ECO:0000313" key="2">
    <source>
        <dbReference type="Proteomes" id="UP000735302"/>
    </source>
</evidence>
<keyword evidence="2" id="KW-1185">Reference proteome</keyword>
<comment type="caution">
    <text evidence="1">The sequence shown here is derived from an EMBL/GenBank/DDBJ whole genome shotgun (WGS) entry which is preliminary data.</text>
</comment>
<dbReference type="EMBL" id="BLXT01004521">
    <property type="protein sequence ID" value="GFO13934.1"/>
    <property type="molecule type" value="Genomic_DNA"/>
</dbReference>
<accession>A0AAV4B6E1</accession>
<protein>
    <submittedName>
        <fullName evidence="1">Uncharacterized protein</fullName>
    </submittedName>
</protein>
<evidence type="ECO:0000313" key="1">
    <source>
        <dbReference type="EMBL" id="GFO13934.1"/>
    </source>
</evidence>
<name>A0AAV4B6E1_9GAST</name>